<keyword evidence="1" id="KW-0472">Membrane</keyword>
<evidence type="ECO:0000313" key="4">
    <source>
        <dbReference type="Proteomes" id="UP000248214"/>
    </source>
</evidence>
<evidence type="ECO:0000259" key="2">
    <source>
        <dbReference type="Pfam" id="PF13559"/>
    </source>
</evidence>
<feature type="transmembrane region" description="Helical" evidence="1">
    <location>
        <begin position="30"/>
        <end position="46"/>
    </location>
</feature>
<organism evidence="3 4">
    <name type="scientific">Salipaludibacillus keqinensis</name>
    <dbReference type="NCBI Taxonomy" id="2045207"/>
    <lineage>
        <taxon>Bacteria</taxon>
        <taxon>Bacillati</taxon>
        <taxon>Bacillota</taxon>
        <taxon>Bacilli</taxon>
        <taxon>Bacillales</taxon>
        <taxon>Bacillaceae</taxon>
    </lineage>
</organism>
<accession>A0A323TJG2</accession>
<keyword evidence="4" id="KW-1185">Reference proteome</keyword>
<dbReference type="Proteomes" id="UP000248214">
    <property type="component" value="Unassembled WGS sequence"/>
</dbReference>
<dbReference type="AlphaFoldDB" id="A0A323TJG2"/>
<dbReference type="InterPro" id="IPR025403">
    <property type="entry name" value="TgpA-like_C"/>
</dbReference>
<proteinExistence type="predicted"/>
<feature type="transmembrane region" description="Helical" evidence="1">
    <location>
        <begin position="196"/>
        <end position="216"/>
    </location>
</feature>
<sequence length="333" mass="38927">MRLKRLFILDLCLVLFWFMLIYMTWKTLPAFLASSLIITGMIVWSYKRRVMEGLTNDLVNWIFLLGSTFILMIFVPSHWPILGFLMYGLGFFLLSRRYQTEPLRNSLFLSISSLVTASFFGVLFIYSLVQSMIITGRGISGTIESLLSLVSYPIFQLIYWIMNMVAADSEALPRNVVINGDPNSFNLLGTRAETNILVFYGVMLLIGIAIFVYIIVRTNRKEIGKDESTITNQPYKSEKLTDYTPEKIVRSFSSNAYRRTYRRLERKLARKGYERPDHIPIREWAKSMPKIHDELTLFLSIYEKSRYHGKKIEKVDHQQFRDSYHSILKKLLE</sequence>
<name>A0A323TJG2_9BACI</name>
<dbReference type="RefSeq" id="WP_110608522.1">
    <property type="nucleotide sequence ID" value="NZ_PDOD01000001.1"/>
</dbReference>
<dbReference type="OrthoDB" id="9818281at2"/>
<evidence type="ECO:0000313" key="3">
    <source>
        <dbReference type="EMBL" id="PYZ94889.1"/>
    </source>
</evidence>
<feature type="transmembrane region" description="Helical" evidence="1">
    <location>
        <begin position="58"/>
        <end position="87"/>
    </location>
</feature>
<feature type="transmembrane region" description="Helical" evidence="1">
    <location>
        <begin position="141"/>
        <end position="162"/>
    </location>
</feature>
<keyword evidence="1" id="KW-1133">Transmembrane helix</keyword>
<reference evidence="3 4" key="1">
    <citation type="submission" date="2017-10" db="EMBL/GenBank/DDBJ databases">
        <title>Bacillus sp. nov., a halophilic bacterium isolated from a Keqin Lake.</title>
        <authorList>
            <person name="Wang H."/>
        </authorList>
    </citation>
    <scope>NUCLEOTIDE SEQUENCE [LARGE SCALE GENOMIC DNA]</scope>
    <source>
        <strain evidence="3 4">KQ-12</strain>
    </source>
</reference>
<dbReference type="Pfam" id="PF13559">
    <property type="entry name" value="DUF4129"/>
    <property type="match status" value="1"/>
</dbReference>
<evidence type="ECO:0000256" key="1">
    <source>
        <dbReference type="SAM" id="Phobius"/>
    </source>
</evidence>
<protein>
    <recommendedName>
        <fullName evidence="2">Protein-glutamine gamma-glutamyltransferase-like C-terminal domain-containing protein</fullName>
    </recommendedName>
</protein>
<dbReference type="EMBL" id="PDOD01000001">
    <property type="protein sequence ID" value="PYZ94889.1"/>
    <property type="molecule type" value="Genomic_DNA"/>
</dbReference>
<feature type="transmembrane region" description="Helical" evidence="1">
    <location>
        <begin position="107"/>
        <end position="129"/>
    </location>
</feature>
<feature type="domain" description="Protein-glutamine gamma-glutamyltransferase-like C-terminal" evidence="2">
    <location>
        <begin position="261"/>
        <end position="324"/>
    </location>
</feature>
<gene>
    <name evidence="3" type="ORF">CR194_05030</name>
</gene>
<keyword evidence="1" id="KW-0812">Transmembrane</keyword>
<comment type="caution">
    <text evidence="3">The sequence shown here is derived from an EMBL/GenBank/DDBJ whole genome shotgun (WGS) entry which is preliminary data.</text>
</comment>
<feature type="transmembrane region" description="Helical" evidence="1">
    <location>
        <begin position="7"/>
        <end position="24"/>
    </location>
</feature>